<dbReference type="OrthoDB" id="40788at10239"/>
<dbReference type="EMBL" id="DQ890022">
    <property type="protein sequence ID" value="ABT15659.1"/>
    <property type="molecule type" value="Genomic_DNA"/>
</dbReference>
<dbReference type="GeneID" id="5469967"/>
<dbReference type="Proteomes" id="UP000204095">
    <property type="component" value="Segment"/>
</dbReference>
<evidence type="ECO:0000313" key="2">
    <source>
        <dbReference type="Proteomes" id="UP000204095"/>
    </source>
</evidence>
<proteinExistence type="predicted"/>
<reference evidence="1 2" key="1">
    <citation type="journal article" date="2007" name="Virology">
        <title>Sequence and annotation of the 314-kb MT325 and the 321-kb FR483 viruses that infect Chlorella Pbi.</title>
        <authorList>
            <person name="Fitzgerald L.A."/>
            <person name="Graves M.V."/>
            <person name="Li X."/>
            <person name="Feldblyum T."/>
            <person name="Hartigan J."/>
            <person name="Van Etten J.L."/>
        </authorList>
    </citation>
    <scope>NUCLEOTIDE SEQUENCE [LARGE SCALE GENOMIC DNA]</scope>
    <source>
        <strain evidence="1 2">FR483</strain>
    </source>
</reference>
<evidence type="ECO:0000313" key="1">
    <source>
        <dbReference type="EMBL" id="ABT15659.1"/>
    </source>
</evidence>
<gene>
    <name evidence="1" type="primary">n374R</name>
    <name evidence="1" type="ORF">FR483_n374R</name>
</gene>
<organism evidence="1 2">
    <name type="scientific">Paramecium bursaria Chlorella virus FR483</name>
    <name type="common">PBCV-FR483</name>
    <dbReference type="NCBI Taxonomy" id="399781"/>
    <lineage>
        <taxon>Viruses</taxon>
        <taxon>Varidnaviria</taxon>
        <taxon>Bamfordvirae</taxon>
        <taxon>Nucleocytoviricota</taxon>
        <taxon>Megaviricetes</taxon>
        <taxon>Algavirales</taxon>
        <taxon>Phycodnaviridae</taxon>
        <taxon>Chlorovirus</taxon>
        <taxon>Chlorovirus conductrix</taxon>
        <taxon>Paramecium bursaria Chlorella virus A1</taxon>
    </lineage>
</organism>
<accession>A7J778</accession>
<protein>
    <submittedName>
        <fullName evidence="1">Uncharacterized protein n374R</fullName>
    </submittedName>
</protein>
<dbReference type="RefSeq" id="YP_001426006.1">
    <property type="nucleotide sequence ID" value="NC_008603.1"/>
</dbReference>
<sequence>MRRSSSSKEARSLSTFTLRMFPSRKDLNPPSMVASSRSFLNHKLLFTLVAVRILFSTPSTNLANLEETLREAIFVRGSLSTTTGVWITRGLENGTIYIPFSLRISEKCSTTGETSS</sequence>
<dbReference type="KEGG" id="vg:5469967"/>
<organismHost>
    <name type="scientific">Paramecium bursaria</name>
    <dbReference type="NCBI Taxonomy" id="74790"/>
</organismHost>
<name>A7J778_PBCVF</name>